<comment type="caution">
    <text evidence="2">The sequence shown here is derived from an EMBL/GenBank/DDBJ whole genome shotgun (WGS) entry which is preliminary data.</text>
</comment>
<dbReference type="AlphaFoldDB" id="A0A9Q0QUY9"/>
<dbReference type="Proteomes" id="UP001141806">
    <property type="component" value="Unassembled WGS sequence"/>
</dbReference>
<dbReference type="EMBL" id="JAMYWD010000004">
    <property type="protein sequence ID" value="KAJ4972762.1"/>
    <property type="molecule type" value="Genomic_DNA"/>
</dbReference>
<evidence type="ECO:0000256" key="1">
    <source>
        <dbReference type="SAM" id="MobiDB-lite"/>
    </source>
</evidence>
<feature type="region of interest" description="Disordered" evidence="1">
    <location>
        <begin position="47"/>
        <end position="73"/>
    </location>
</feature>
<organism evidence="2 3">
    <name type="scientific">Protea cynaroides</name>
    <dbReference type="NCBI Taxonomy" id="273540"/>
    <lineage>
        <taxon>Eukaryota</taxon>
        <taxon>Viridiplantae</taxon>
        <taxon>Streptophyta</taxon>
        <taxon>Embryophyta</taxon>
        <taxon>Tracheophyta</taxon>
        <taxon>Spermatophyta</taxon>
        <taxon>Magnoliopsida</taxon>
        <taxon>Proteales</taxon>
        <taxon>Proteaceae</taxon>
        <taxon>Protea</taxon>
    </lineage>
</organism>
<sequence>MDLDDSKQHKSFPSVPLRLLGHAAALFLPSQRNMLWLPNSQYHLFADPNAPPTPPYPRTLDAAPPDSSPYLSQRHASHESPIWCPLPALSPAVVSFSTRTSHFHLSILEHLQSSHPASLQSPYDMFPPPSPILPRDLLPQLVEPFHGVWEFLPETTHHRCANTIERAPRLTAWEALIGCVSLVYSFQANLDEYCLF</sequence>
<evidence type="ECO:0000313" key="2">
    <source>
        <dbReference type="EMBL" id="KAJ4972762.1"/>
    </source>
</evidence>
<accession>A0A9Q0QUY9</accession>
<keyword evidence="3" id="KW-1185">Reference proteome</keyword>
<protein>
    <submittedName>
        <fullName evidence="2">Uncharacterized protein</fullName>
    </submittedName>
</protein>
<reference evidence="2" key="1">
    <citation type="journal article" date="2023" name="Plant J.">
        <title>The genome of the king protea, Protea cynaroides.</title>
        <authorList>
            <person name="Chang J."/>
            <person name="Duong T.A."/>
            <person name="Schoeman C."/>
            <person name="Ma X."/>
            <person name="Roodt D."/>
            <person name="Barker N."/>
            <person name="Li Z."/>
            <person name="Van de Peer Y."/>
            <person name="Mizrachi E."/>
        </authorList>
    </citation>
    <scope>NUCLEOTIDE SEQUENCE</scope>
    <source>
        <tissue evidence="2">Young leaves</tissue>
    </source>
</reference>
<name>A0A9Q0QUY9_9MAGN</name>
<proteinExistence type="predicted"/>
<gene>
    <name evidence="2" type="ORF">NE237_005936</name>
</gene>
<evidence type="ECO:0000313" key="3">
    <source>
        <dbReference type="Proteomes" id="UP001141806"/>
    </source>
</evidence>